<name>A0A1X7S1T5_ZYMT9</name>
<evidence type="ECO:0008006" key="3">
    <source>
        <dbReference type="Google" id="ProtNLM"/>
    </source>
</evidence>
<dbReference type="EMBL" id="LT853699">
    <property type="protein sequence ID" value="SMQ53653.1"/>
    <property type="molecule type" value="Genomic_DNA"/>
</dbReference>
<proteinExistence type="predicted"/>
<protein>
    <recommendedName>
        <fullName evidence="3">F-box domain-containing protein</fullName>
    </recommendedName>
</protein>
<accession>A0A1X7S1T5</accession>
<evidence type="ECO:0000313" key="2">
    <source>
        <dbReference type="Proteomes" id="UP000215127"/>
    </source>
</evidence>
<reference evidence="1 2" key="1">
    <citation type="submission" date="2016-06" db="EMBL/GenBank/DDBJ databases">
        <authorList>
            <person name="Kjaerup R.B."/>
            <person name="Dalgaard T.S."/>
            <person name="Juul-Madsen H.R."/>
        </authorList>
    </citation>
    <scope>NUCLEOTIDE SEQUENCE [LARGE SCALE GENOMIC DNA]</scope>
</reference>
<organism evidence="1 2">
    <name type="scientific">Zymoseptoria tritici (strain ST99CH_3D7)</name>
    <dbReference type="NCBI Taxonomy" id="1276538"/>
    <lineage>
        <taxon>Eukaryota</taxon>
        <taxon>Fungi</taxon>
        <taxon>Dikarya</taxon>
        <taxon>Ascomycota</taxon>
        <taxon>Pezizomycotina</taxon>
        <taxon>Dothideomycetes</taxon>
        <taxon>Dothideomycetidae</taxon>
        <taxon>Mycosphaerellales</taxon>
        <taxon>Mycosphaerellaceae</taxon>
        <taxon>Zymoseptoria</taxon>
    </lineage>
</organism>
<dbReference type="Proteomes" id="UP000215127">
    <property type="component" value="Chromosome 8"/>
</dbReference>
<gene>
    <name evidence="1" type="ORF">ZT3D7_G8807</name>
</gene>
<dbReference type="AlphaFoldDB" id="A0A1X7S1T5"/>
<evidence type="ECO:0000313" key="1">
    <source>
        <dbReference type="EMBL" id="SMQ53653.1"/>
    </source>
</evidence>
<sequence length="151" mass="16767">MIPRRKLKAKKSSKKAAASLPPIGHFNFPTPARRRVFRIFDLPPELRTLVFEWATVRDVMKLVKSRPRRAAARQAGSRKCFLDGLLVSKQWSTSASSCSFLRALTGATSPSMSSMQSCATENREPGQQHVLGQSSLIEAAERAKGWNVALR</sequence>
<keyword evidence="2" id="KW-1185">Reference proteome</keyword>